<gene>
    <name evidence="3" type="primary">Cnig_chr_II.g6907</name>
    <name evidence="3" type="ORF">B9Z55_006907</name>
</gene>
<dbReference type="SMART" id="SM00225">
    <property type="entry name" value="BTB"/>
    <property type="match status" value="1"/>
</dbReference>
<protein>
    <recommendedName>
        <fullName evidence="5">BTB domain-containing protein</fullName>
    </recommendedName>
</protein>
<dbReference type="PANTHER" id="PTHR22743:SF165">
    <property type="entry name" value="BTB AND MATH DOMAIN CONTAINING-RELATED"/>
    <property type="match status" value="1"/>
</dbReference>
<dbReference type="EMBL" id="PDUG01000002">
    <property type="protein sequence ID" value="PIC47608.1"/>
    <property type="molecule type" value="Genomic_DNA"/>
</dbReference>
<dbReference type="SUPFAM" id="SSF54695">
    <property type="entry name" value="POZ domain"/>
    <property type="match status" value="1"/>
</dbReference>
<dbReference type="InterPro" id="IPR002083">
    <property type="entry name" value="MATH/TRAF_dom"/>
</dbReference>
<evidence type="ECO:0008006" key="5">
    <source>
        <dbReference type="Google" id="ProtNLM"/>
    </source>
</evidence>
<evidence type="ECO:0000313" key="3">
    <source>
        <dbReference type="EMBL" id="PIC47608.1"/>
    </source>
</evidence>
<name>A0A2G5V738_9PELO</name>
<evidence type="ECO:0000259" key="1">
    <source>
        <dbReference type="PROSITE" id="PS50097"/>
    </source>
</evidence>
<dbReference type="SMART" id="SM00061">
    <property type="entry name" value="MATH"/>
    <property type="match status" value="1"/>
</dbReference>
<dbReference type="CDD" id="cd18186">
    <property type="entry name" value="BTB_POZ_ZBTB_KLHL-like"/>
    <property type="match status" value="1"/>
</dbReference>
<dbReference type="STRING" id="1611254.A0A2G5V738"/>
<dbReference type="PROSITE" id="PS50144">
    <property type="entry name" value="MATH"/>
    <property type="match status" value="1"/>
</dbReference>
<dbReference type="PROSITE" id="PS50097">
    <property type="entry name" value="BTB"/>
    <property type="match status" value="1"/>
</dbReference>
<proteinExistence type="predicted"/>
<sequence>MDQTTKEFVIRHVIEDVPKMVEDEKYTVTERHFGVPWTLEYCHFNRHLACHLVLINLEKSKEWIIKTENNLKLISVNGTMLSIKENCKYDHRNMSNSWGWSDIVRWSTLEKYYAIDGKVTIEAHVVIKEMHGFEKENLMKFDESVAELSDIVLIVNDRKFYLSKYFLALRSSYFKTLFTGKFDESEKSEIQLNGIEADHFQNFLDLLHGESSIDGSELFLREKFEVNISDDTVTGILHLADMYDAPIAMRRSEEYLLEKSKKNTVQKLQLALRYNLEHLKNKILSEITTISDIELIMTANLPEMNASTYQILLQKCIAFANKS</sequence>
<dbReference type="CDD" id="cd00121">
    <property type="entry name" value="MATH"/>
    <property type="match status" value="1"/>
</dbReference>
<dbReference type="Proteomes" id="UP000230233">
    <property type="component" value="Chromosome II"/>
</dbReference>
<organism evidence="3 4">
    <name type="scientific">Caenorhabditis nigoni</name>
    <dbReference type="NCBI Taxonomy" id="1611254"/>
    <lineage>
        <taxon>Eukaryota</taxon>
        <taxon>Metazoa</taxon>
        <taxon>Ecdysozoa</taxon>
        <taxon>Nematoda</taxon>
        <taxon>Chromadorea</taxon>
        <taxon>Rhabditida</taxon>
        <taxon>Rhabditina</taxon>
        <taxon>Rhabditomorpha</taxon>
        <taxon>Rhabditoidea</taxon>
        <taxon>Rhabditidae</taxon>
        <taxon>Peloderinae</taxon>
        <taxon>Caenorhabditis</taxon>
    </lineage>
</organism>
<dbReference type="PANTHER" id="PTHR22743">
    <property type="entry name" value="MEPRIN/TRAF-LIKE MATH FAMILY-C.ELEGANS"/>
    <property type="match status" value="1"/>
</dbReference>
<dbReference type="Gene3D" id="3.30.710.10">
    <property type="entry name" value="Potassium Channel Kv1.1, Chain A"/>
    <property type="match status" value="1"/>
</dbReference>
<evidence type="ECO:0000313" key="4">
    <source>
        <dbReference type="Proteomes" id="UP000230233"/>
    </source>
</evidence>
<dbReference type="InterPro" id="IPR011333">
    <property type="entry name" value="SKP1/BTB/POZ_sf"/>
</dbReference>
<accession>A0A2G5V738</accession>
<dbReference type="InterPro" id="IPR052664">
    <property type="entry name" value="BTB-MATH_domain_protein"/>
</dbReference>
<dbReference type="SUPFAM" id="SSF49599">
    <property type="entry name" value="TRAF domain-like"/>
    <property type="match status" value="1"/>
</dbReference>
<comment type="caution">
    <text evidence="3">The sequence shown here is derived from an EMBL/GenBank/DDBJ whole genome shotgun (WGS) entry which is preliminary data.</text>
</comment>
<evidence type="ECO:0000259" key="2">
    <source>
        <dbReference type="PROSITE" id="PS50144"/>
    </source>
</evidence>
<dbReference type="InterPro" id="IPR008974">
    <property type="entry name" value="TRAF-like"/>
</dbReference>
<dbReference type="InterPro" id="IPR000210">
    <property type="entry name" value="BTB/POZ_dom"/>
</dbReference>
<feature type="domain" description="BTB" evidence="1">
    <location>
        <begin position="149"/>
        <end position="208"/>
    </location>
</feature>
<reference evidence="4" key="1">
    <citation type="submission" date="2017-10" db="EMBL/GenBank/DDBJ databases">
        <title>Rapid genome shrinkage in a self-fertile nematode reveals novel sperm competition proteins.</title>
        <authorList>
            <person name="Yin D."/>
            <person name="Schwarz E.M."/>
            <person name="Thomas C.G."/>
            <person name="Felde R.L."/>
            <person name="Korf I.F."/>
            <person name="Cutter A.D."/>
            <person name="Schartner C.M."/>
            <person name="Ralston E.J."/>
            <person name="Meyer B.J."/>
            <person name="Haag E.S."/>
        </authorList>
    </citation>
    <scope>NUCLEOTIDE SEQUENCE [LARGE SCALE GENOMIC DNA]</scope>
    <source>
        <strain evidence="4">JU1422</strain>
    </source>
</reference>
<feature type="domain" description="MATH" evidence="2">
    <location>
        <begin position="7"/>
        <end position="125"/>
    </location>
</feature>
<dbReference type="Pfam" id="PF00651">
    <property type="entry name" value="BTB"/>
    <property type="match status" value="1"/>
</dbReference>
<keyword evidence="4" id="KW-1185">Reference proteome</keyword>
<dbReference type="Gene3D" id="2.60.210.10">
    <property type="entry name" value="Apoptosis, Tumor Necrosis Factor Receptor Associated Protein 2, Chain A"/>
    <property type="match status" value="1"/>
</dbReference>
<dbReference type="AlphaFoldDB" id="A0A2G5V738"/>
<dbReference type="Pfam" id="PF00917">
    <property type="entry name" value="MATH"/>
    <property type="match status" value="1"/>
</dbReference>